<evidence type="ECO:0000256" key="1">
    <source>
        <dbReference type="SAM" id="Phobius"/>
    </source>
</evidence>
<evidence type="ECO:0000313" key="2">
    <source>
        <dbReference type="EMBL" id="EYE94192.1"/>
    </source>
</evidence>
<keyword evidence="1" id="KW-0472">Membrane</keyword>
<dbReference type="EMBL" id="KK088427">
    <property type="protein sequence ID" value="EYE94192.1"/>
    <property type="molecule type" value="Genomic_DNA"/>
</dbReference>
<name>A0A017SB80_ASPRC</name>
<evidence type="ECO:0000313" key="3">
    <source>
        <dbReference type="Proteomes" id="UP000019804"/>
    </source>
</evidence>
<proteinExistence type="predicted"/>
<keyword evidence="1" id="KW-1133">Transmembrane helix</keyword>
<dbReference type="RefSeq" id="XP_040637880.1">
    <property type="nucleotide sequence ID" value="XM_040787362.1"/>
</dbReference>
<organism evidence="2 3">
    <name type="scientific">Aspergillus ruber (strain CBS 135680)</name>
    <dbReference type="NCBI Taxonomy" id="1388766"/>
    <lineage>
        <taxon>Eukaryota</taxon>
        <taxon>Fungi</taxon>
        <taxon>Dikarya</taxon>
        <taxon>Ascomycota</taxon>
        <taxon>Pezizomycotina</taxon>
        <taxon>Eurotiomycetes</taxon>
        <taxon>Eurotiomycetidae</taxon>
        <taxon>Eurotiales</taxon>
        <taxon>Aspergillaceae</taxon>
        <taxon>Aspergillus</taxon>
        <taxon>Aspergillus subgen. Aspergillus</taxon>
    </lineage>
</organism>
<dbReference type="GeneID" id="63702486"/>
<sequence>MEEIEKTPPWIAFHGISLMVFLAANAILLQQDKPTMVIDAGSLESLDQLYCEARHWLDNYGNKVKLVLLLAIQRDYQKFLLERWQMHEGQPVRVQEFKIAPADCDCGAVDVRPDGMDLCGSLIPPHLCELLEPPLLVTTKRPETLRWRTAIDKNWARLPNMRLHHDASSNRLIIKFVKTGHGIATRQFQEELMKNVSS</sequence>
<accession>A0A017SB80</accession>
<feature type="transmembrane region" description="Helical" evidence="1">
    <location>
        <begin position="12"/>
        <end position="29"/>
    </location>
</feature>
<dbReference type="Proteomes" id="UP000019804">
    <property type="component" value="Unassembled WGS sequence"/>
</dbReference>
<dbReference type="HOGENOM" id="CLU_1377838_0_0_1"/>
<keyword evidence="3" id="KW-1185">Reference proteome</keyword>
<dbReference type="AlphaFoldDB" id="A0A017SB80"/>
<gene>
    <name evidence="2" type="ORF">EURHEDRAFT_539311</name>
</gene>
<reference evidence="3" key="1">
    <citation type="journal article" date="2014" name="Nat. Commun.">
        <title>Genomic adaptations of the halophilic Dead Sea filamentous fungus Eurotium rubrum.</title>
        <authorList>
            <person name="Kis-Papo T."/>
            <person name="Weig A.R."/>
            <person name="Riley R."/>
            <person name="Persoh D."/>
            <person name="Salamov A."/>
            <person name="Sun H."/>
            <person name="Lipzen A."/>
            <person name="Wasser S.P."/>
            <person name="Rambold G."/>
            <person name="Grigoriev I.V."/>
            <person name="Nevo E."/>
        </authorList>
    </citation>
    <scope>NUCLEOTIDE SEQUENCE [LARGE SCALE GENOMIC DNA]</scope>
    <source>
        <strain evidence="3">CBS 135680</strain>
    </source>
</reference>
<protein>
    <submittedName>
        <fullName evidence="2">Uncharacterized protein</fullName>
    </submittedName>
</protein>
<keyword evidence="1" id="KW-0812">Transmembrane</keyword>
<dbReference type="OrthoDB" id="76567at2759"/>